<dbReference type="AlphaFoldDB" id="A0A7T9DKC5"/>
<sequence length="385" mass="43059">MRIAIFTDSFWPQINGVTTAIWNYCVPLADEGHEFIIFAPKPAGSVAEAPAHKNIQTIWLPSFPLPSYKDYLVAYHLPSAAKKKLNEFAPEIVHVHTPFFVAKQGLDYAKKHHLPSVGTFHTLLTEFLEYLPLPVKELKRSPIMEKLTWKYMQHFYSKCKVLTTPSTANAHELQQHGFKHVQVLTNGIDYTLFAKTKPKKSTKKETKLLYYGRISFEKRIDIVVDAFARVHEQFPHTTLTIIGSGPAENALKAQTHALGIASAVHFPGAFRGKELAERVQQHDIMVTASPMETQGLTVLEAMAAGLAVVGADARAIPLAIGNNERGLLFKEGDAIDCATQLEKLLYHPALRKKLIAAGKKFSKHYDKKTVAKQLLKLYHSSLHHA</sequence>
<dbReference type="PANTHER" id="PTHR45947">
    <property type="entry name" value="SULFOQUINOVOSYL TRANSFERASE SQD2"/>
    <property type="match status" value="1"/>
</dbReference>
<gene>
    <name evidence="3" type="ORF">IPJ89_01525</name>
</gene>
<dbReference type="Pfam" id="PF13439">
    <property type="entry name" value="Glyco_transf_4"/>
    <property type="match status" value="1"/>
</dbReference>
<accession>A0A7T9DKC5</accession>
<dbReference type="Proteomes" id="UP000596004">
    <property type="component" value="Chromosome"/>
</dbReference>
<dbReference type="InterPro" id="IPR001296">
    <property type="entry name" value="Glyco_trans_1"/>
</dbReference>
<dbReference type="GO" id="GO:0016757">
    <property type="term" value="F:glycosyltransferase activity"/>
    <property type="evidence" value="ECO:0007669"/>
    <property type="project" value="InterPro"/>
</dbReference>
<feature type="domain" description="Glycosyltransferase subfamily 4-like N-terminal" evidence="2">
    <location>
        <begin position="14"/>
        <end position="190"/>
    </location>
</feature>
<name>A0A7T9DKC5_9ARCH</name>
<dbReference type="EMBL" id="CP064981">
    <property type="protein sequence ID" value="QQR92908.1"/>
    <property type="molecule type" value="Genomic_DNA"/>
</dbReference>
<feature type="domain" description="Glycosyl transferase family 1" evidence="1">
    <location>
        <begin position="198"/>
        <end position="360"/>
    </location>
</feature>
<evidence type="ECO:0000259" key="1">
    <source>
        <dbReference type="Pfam" id="PF00534"/>
    </source>
</evidence>
<dbReference type="SUPFAM" id="SSF53756">
    <property type="entry name" value="UDP-Glycosyltransferase/glycogen phosphorylase"/>
    <property type="match status" value="1"/>
</dbReference>
<evidence type="ECO:0000259" key="2">
    <source>
        <dbReference type="Pfam" id="PF13439"/>
    </source>
</evidence>
<dbReference type="InterPro" id="IPR050194">
    <property type="entry name" value="Glycosyltransferase_grp1"/>
</dbReference>
<evidence type="ECO:0000313" key="3">
    <source>
        <dbReference type="EMBL" id="QQR92908.1"/>
    </source>
</evidence>
<organism evidence="3">
    <name type="scientific">Candidatus Iainarchaeum sp</name>
    <dbReference type="NCBI Taxonomy" id="3101447"/>
    <lineage>
        <taxon>Archaea</taxon>
        <taxon>Candidatus Iainarchaeota</taxon>
        <taxon>Candidatus Iainarchaeia</taxon>
        <taxon>Candidatus Iainarchaeales</taxon>
        <taxon>Candidatus Iainarchaeaceae</taxon>
        <taxon>Candidatus Iainarchaeum</taxon>
    </lineage>
</organism>
<dbReference type="Gene3D" id="3.40.50.2000">
    <property type="entry name" value="Glycogen Phosphorylase B"/>
    <property type="match status" value="2"/>
</dbReference>
<reference evidence="3" key="1">
    <citation type="submission" date="2020-11" db="EMBL/GenBank/DDBJ databases">
        <title>Connecting structure to function with the recovery of over 1000 high-quality activated sludge metagenome-assembled genomes encoding full-length rRNA genes using long-read sequencing.</title>
        <authorList>
            <person name="Singleton C.M."/>
            <person name="Petriglieri F."/>
            <person name="Kristensen J.M."/>
            <person name="Kirkegaard R.H."/>
            <person name="Michaelsen T.Y."/>
            <person name="Andersen M.H."/>
            <person name="Karst S.M."/>
            <person name="Dueholm M.S."/>
            <person name="Nielsen P.H."/>
            <person name="Albertsen M."/>
        </authorList>
    </citation>
    <scope>NUCLEOTIDE SEQUENCE</scope>
    <source>
        <strain evidence="3">Fred_18-Q3-R57-64_BAT3C.431</strain>
    </source>
</reference>
<dbReference type="PANTHER" id="PTHR45947:SF3">
    <property type="entry name" value="SULFOQUINOVOSYL TRANSFERASE SQD2"/>
    <property type="match status" value="1"/>
</dbReference>
<dbReference type="InterPro" id="IPR028098">
    <property type="entry name" value="Glyco_trans_4-like_N"/>
</dbReference>
<protein>
    <submittedName>
        <fullName evidence="3">Glycosyltransferase</fullName>
    </submittedName>
</protein>
<keyword evidence="3" id="KW-0808">Transferase</keyword>
<proteinExistence type="predicted"/>
<dbReference type="Pfam" id="PF00534">
    <property type="entry name" value="Glycos_transf_1"/>
    <property type="match status" value="1"/>
</dbReference>